<keyword evidence="9" id="KW-1185">Reference proteome</keyword>
<dbReference type="PANTHER" id="PTHR42784">
    <property type="entry name" value="PYRANOSE 2-OXIDASE"/>
    <property type="match status" value="1"/>
</dbReference>
<dbReference type="Proteomes" id="UP001499959">
    <property type="component" value="Unassembled WGS sequence"/>
</dbReference>
<accession>A0ABP9C1W0</accession>
<keyword evidence="3" id="KW-0285">Flavoprotein</keyword>
<evidence type="ECO:0000313" key="8">
    <source>
        <dbReference type="EMBL" id="GAA4803784.1"/>
    </source>
</evidence>
<evidence type="ECO:0000313" key="9">
    <source>
        <dbReference type="Proteomes" id="UP001499959"/>
    </source>
</evidence>
<evidence type="ECO:0000259" key="7">
    <source>
        <dbReference type="Pfam" id="PF05199"/>
    </source>
</evidence>
<dbReference type="SUPFAM" id="SSF51905">
    <property type="entry name" value="FAD/NAD(P)-binding domain"/>
    <property type="match status" value="1"/>
</dbReference>
<dbReference type="Pfam" id="PF05199">
    <property type="entry name" value="GMC_oxred_C"/>
    <property type="match status" value="1"/>
</dbReference>
<evidence type="ECO:0000256" key="5">
    <source>
        <dbReference type="ARBA" id="ARBA00023002"/>
    </source>
</evidence>
<dbReference type="Pfam" id="PF00732">
    <property type="entry name" value="GMC_oxred_N"/>
    <property type="match status" value="1"/>
</dbReference>
<dbReference type="InterPro" id="IPR000172">
    <property type="entry name" value="GMC_OxRdtase_N"/>
</dbReference>
<sequence length="723" mass="79263">MERAVNRDNHFDADRLAAVTRLCALILPAEAQSPGAVELDVPAFLGDLIAHAPQAWKTLWETGLEALDACSQARMAMRFAALPDDAAIALLDDGLAGRADAAPLTPFLQAAKATIAKAYYRTEHGLHVELRVRKVPRPAPTQPAEEHRPSLPKTHYDVIVVGSGATGAWSAKELVEKGLDVLLLESGALPTRNPRAKYPYELRFRNLFDNDVLHGAAQPIQTRLWACDEYRADFFIDDLKNPYEGADAYTWIRGAKVGGRMNMWGRQVYRYGERDFSGDFHPAGAPAWPFGYDEIAPYYDEVESTIGVSGAEDGIETLPDGRFLPPMDFTDGELHLKARVEARWRERRMIIGRTAILTVDHQGRKACRSIGHCYRGCDSGSFFDPVGTIINGLAARDNFHLQPNAKVSRLLCGQDPRRANGVEFVDTVSGERRKVFAKSVVLAASTIATTRILLASRTADFPGGVGSSSGVLGKFLHGHVHSVTCSGSVPWLRKPVGVHDEGRSNQFYIPQFQNLGERLDGGHYGGFGIEGAVKHYMQPRDLATRPGFGVAFKRSIREDDNPAHFFLTAFGTMQPREENRVTLSERVDHWGDPVAKVECRYGGNDLAMVEAMRRAVEEIAIEAGFDIAHVTPTAGTPGMCIHEVGSARMGLDPATSVVDPWNRVWDMPNVLVVDGACFPNVGPQNPTLTMMAVALRASRRLAIDLLRPLDARASSDARDAQPA</sequence>
<keyword evidence="5" id="KW-0560">Oxidoreductase</keyword>
<dbReference type="InterPro" id="IPR027056">
    <property type="entry name" value="Gluconate_2DH_su3"/>
</dbReference>
<evidence type="ECO:0000256" key="2">
    <source>
        <dbReference type="ARBA" id="ARBA00010790"/>
    </source>
</evidence>
<reference evidence="9" key="1">
    <citation type="journal article" date="2019" name="Int. J. Syst. Evol. Microbiol.">
        <title>The Global Catalogue of Microorganisms (GCM) 10K type strain sequencing project: providing services to taxonomists for standard genome sequencing and annotation.</title>
        <authorList>
            <consortium name="The Broad Institute Genomics Platform"/>
            <consortium name="The Broad Institute Genome Sequencing Center for Infectious Disease"/>
            <person name="Wu L."/>
            <person name="Ma J."/>
        </authorList>
    </citation>
    <scope>NUCLEOTIDE SEQUENCE [LARGE SCALE GENOMIC DNA]</scope>
    <source>
        <strain evidence="9">JCM 18204</strain>
    </source>
</reference>
<evidence type="ECO:0000256" key="1">
    <source>
        <dbReference type="ARBA" id="ARBA00001974"/>
    </source>
</evidence>
<name>A0ABP9C1W0_9GAMM</name>
<dbReference type="SUPFAM" id="SSF54373">
    <property type="entry name" value="FAD-linked reductases, C-terminal domain"/>
    <property type="match status" value="1"/>
</dbReference>
<dbReference type="PANTHER" id="PTHR42784:SF1">
    <property type="entry name" value="PYRANOSE 2-OXIDASE"/>
    <property type="match status" value="1"/>
</dbReference>
<evidence type="ECO:0000256" key="4">
    <source>
        <dbReference type="ARBA" id="ARBA00022827"/>
    </source>
</evidence>
<proteinExistence type="inferred from homology"/>
<comment type="caution">
    <text evidence="8">The sequence shown here is derived from an EMBL/GenBank/DDBJ whole genome shotgun (WGS) entry which is preliminary data.</text>
</comment>
<keyword evidence="4" id="KW-0274">FAD</keyword>
<organism evidence="8 9">
    <name type="scientific">Lysobacter hankyongensis</name>
    <dbReference type="NCBI Taxonomy" id="1176535"/>
    <lineage>
        <taxon>Bacteria</taxon>
        <taxon>Pseudomonadati</taxon>
        <taxon>Pseudomonadota</taxon>
        <taxon>Gammaproteobacteria</taxon>
        <taxon>Lysobacterales</taxon>
        <taxon>Lysobacteraceae</taxon>
        <taxon>Lysobacter</taxon>
    </lineage>
</organism>
<gene>
    <name evidence="8" type="ORF">GCM10023307_33150</name>
</gene>
<evidence type="ECO:0000259" key="6">
    <source>
        <dbReference type="Pfam" id="PF00732"/>
    </source>
</evidence>
<dbReference type="InterPro" id="IPR036188">
    <property type="entry name" value="FAD/NAD-bd_sf"/>
</dbReference>
<dbReference type="InterPro" id="IPR051473">
    <property type="entry name" value="P2Ox-like"/>
</dbReference>
<feature type="domain" description="Glucose-methanol-choline oxidoreductase N-terminal" evidence="6">
    <location>
        <begin position="157"/>
        <end position="458"/>
    </location>
</feature>
<feature type="domain" description="Glucose-methanol-choline oxidoreductase C-terminal" evidence="7">
    <location>
        <begin position="575"/>
        <end position="694"/>
    </location>
</feature>
<dbReference type="InterPro" id="IPR007867">
    <property type="entry name" value="GMC_OxRtase_C"/>
</dbReference>
<dbReference type="Pfam" id="PF13618">
    <property type="entry name" value="Gluconate_2-dh3"/>
    <property type="match status" value="1"/>
</dbReference>
<evidence type="ECO:0000256" key="3">
    <source>
        <dbReference type="ARBA" id="ARBA00022630"/>
    </source>
</evidence>
<protein>
    <submittedName>
        <fullName evidence="8">GMC family oxidoreductase</fullName>
    </submittedName>
</protein>
<comment type="similarity">
    <text evidence="2">Belongs to the GMC oxidoreductase family.</text>
</comment>
<dbReference type="EMBL" id="BAABJE010000018">
    <property type="protein sequence ID" value="GAA4803784.1"/>
    <property type="molecule type" value="Genomic_DNA"/>
</dbReference>
<comment type="cofactor">
    <cofactor evidence="1">
        <name>FAD</name>
        <dbReference type="ChEBI" id="CHEBI:57692"/>
    </cofactor>
</comment>
<dbReference type="Gene3D" id="3.50.50.60">
    <property type="entry name" value="FAD/NAD(P)-binding domain"/>
    <property type="match status" value="2"/>
</dbReference>